<dbReference type="Proteomes" id="UP000037558">
    <property type="component" value="Unassembled WGS sequence"/>
</dbReference>
<dbReference type="RefSeq" id="WP_053399788.1">
    <property type="nucleotide sequence ID" value="NZ_JAMAUM010000002.1"/>
</dbReference>
<feature type="domain" description="CBS" evidence="3">
    <location>
        <begin position="8"/>
        <end position="63"/>
    </location>
</feature>
<reference evidence="5" key="1">
    <citation type="submission" date="2015-08" db="EMBL/GenBank/DDBJ databases">
        <title>Fjat-14210 dsm16467.</title>
        <authorList>
            <person name="Liu B."/>
            <person name="Wang J."/>
            <person name="Zhu Y."/>
            <person name="Liu G."/>
            <person name="Chen Q."/>
            <person name="Chen Z."/>
            <person name="Lan J."/>
            <person name="Che J."/>
            <person name="Ge C."/>
            <person name="Shi H."/>
            <person name="Pan Z."/>
            <person name="Liu X."/>
        </authorList>
    </citation>
    <scope>NUCLEOTIDE SEQUENCE [LARGE SCALE GENOMIC DNA]</scope>
    <source>
        <strain evidence="5">DSM 16467</strain>
    </source>
</reference>
<sequence length="140" mass="15338">MQTVREVMTTDVQACTSQDNVYEVALKMKELNVGAIPIVDHNQLVGMLTDRDLVTRGIAGKKANSSRVTDIMSHNLFSATPDMSVEEAAQLMAEHQIRRLPVVDQGQVVGMISLGDLSINQYSDQRAGAALTEISEHHPH</sequence>
<dbReference type="InterPro" id="IPR046342">
    <property type="entry name" value="CBS_dom_sf"/>
</dbReference>
<evidence type="ECO:0000313" key="4">
    <source>
        <dbReference type="EMBL" id="KOO50624.1"/>
    </source>
</evidence>
<accession>A0A0M0LHT9</accession>
<evidence type="ECO:0000313" key="5">
    <source>
        <dbReference type="Proteomes" id="UP000037558"/>
    </source>
</evidence>
<evidence type="ECO:0000256" key="2">
    <source>
        <dbReference type="PROSITE-ProRule" id="PRU00703"/>
    </source>
</evidence>
<keyword evidence="1 2" id="KW-0129">CBS domain</keyword>
<proteinExistence type="predicted"/>
<dbReference type="STRING" id="284581.AMD01_02430"/>
<dbReference type="PANTHER" id="PTHR43080">
    <property type="entry name" value="CBS DOMAIN-CONTAINING PROTEIN CBSX3, MITOCHONDRIAL"/>
    <property type="match status" value="1"/>
</dbReference>
<keyword evidence="5" id="KW-1185">Reference proteome</keyword>
<protein>
    <submittedName>
        <fullName evidence="4">Inosine-5'-monophosphate dehydrogenase</fullName>
    </submittedName>
</protein>
<dbReference type="InterPro" id="IPR051257">
    <property type="entry name" value="Diverse_CBS-Domain"/>
</dbReference>
<dbReference type="AlphaFoldDB" id="A0A0M0LHT9"/>
<dbReference type="OrthoDB" id="9802114at2"/>
<evidence type="ECO:0000259" key="3">
    <source>
        <dbReference type="PROSITE" id="PS51371"/>
    </source>
</evidence>
<gene>
    <name evidence="4" type="ORF">AMD01_02430</name>
</gene>
<dbReference type="Pfam" id="PF00571">
    <property type="entry name" value="CBS"/>
    <property type="match status" value="2"/>
</dbReference>
<dbReference type="PATRIC" id="fig|284581.3.peg.753"/>
<dbReference type="InterPro" id="IPR000644">
    <property type="entry name" value="CBS_dom"/>
</dbReference>
<dbReference type="CDD" id="cd04622">
    <property type="entry name" value="CBS_pair_HRP1_like"/>
    <property type="match status" value="1"/>
</dbReference>
<feature type="domain" description="CBS" evidence="3">
    <location>
        <begin position="72"/>
        <end position="128"/>
    </location>
</feature>
<dbReference type="EMBL" id="LILC01000002">
    <property type="protein sequence ID" value="KOO50624.1"/>
    <property type="molecule type" value="Genomic_DNA"/>
</dbReference>
<organism evidence="4 5">
    <name type="scientific">Priestia koreensis</name>
    <dbReference type="NCBI Taxonomy" id="284581"/>
    <lineage>
        <taxon>Bacteria</taxon>
        <taxon>Bacillati</taxon>
        <taxon>Bacillota</taxon>
        <taxon>Bacilli</taxon>
        <taxon>Bacillales</taxon>
        <taxon>Bacillaceae</taxon>
        <taxon>Priestia</taxon>
    </lineage>
</organism>
<dbReference type="SMART" id="SM00116">
    <property type="entry name" value="CBS"/>
    <property type="match status" value="2"/>
</dbReference>
<name>A0A0M0LHT9_9BACI</name>
<comment type="caution">
    <text evidence="4">The sequence shown here is derived from an EMBL/GenBank/DDBJ whole genome shotgun (WGS) entry which is preliminary data.</text>
</comment>
<dbReference type="Gene3D" id="3.10.580.10">
    <property type="entry name" value="CBS-domain"/>
    <property type="match status" value="1"/>
</dbReference>
<dbReference type="SUPFAM" id="SSF54631">
    <property type="entry name" value="CBS-domain pair"/>
    <property type="match status" value="1"/>
</dbReference>
<dbReference type="PANTHER" id="PTHR43080:SF2">
    <property type="entry name" value="CBS DOMAIN-CONTAINING PROTEIN"/>
    <property type="match status" value="1"/>
</dbReference>
<evidence type="ECO:0000256" key="1">
    <source>
        <dbReference type="ARBA" id="ARBA00023122"/>
    </source>
</evidence>
<dbReference type="PROSITE" id="PS51371">
    <property type="entry name" value="CBS"/>
    <property type="match status" value="2"/>
</dbReference>